<dbReference type="AlphaFoldDB" id="A0A8S1KNK9"/>
<comment type="caution">
    <text evidence="1">The sequence shown here is derived from an EMBL/GenBank/DDBJ whole genome shotgun (WGS) entry which is preliminary data.</text>
</comment>
<keyword evidence="2" id="KW-1185">Reference proteome</keyword>
<organism evidence="1 2">
    <name type="scientific">Paramecium sonneborni</name>
    <dbReference type="NCBI Taxonomy" id="65129"/>
    <lineage>
        <taxon>Eukaryota</taxon>
        <taxon>Sar</taxon>
        <taxon>Alveolata</taxon>
        <taxon>Ciliophora</taxon>
        <taxon>Intramacronucleata</taxon>
        <taxon>Oligohymenophorea</taxon>
        <taxon>Peniculida</taxon>
        <taxon>Parameciidae</taxon>
        <taxon>Paramecium</taxon>
    </lineage>
</organism>
<protein>
    <submittedName>
        <fullName evidence="1">Uncharacterized protein</fullName>
    </submittedName>
</protein>
<dbReference type="EMBL" id="CAJJDN010000009">
    <property type="protein sequence ID" value="CAD8055315.1"/>
    <property type="molecule type" value="Genomic_DNA"/>
</dbReference>
<proteinExistence type="predicted"/>
<dbReference type="Proteomes" id="UP000692954">
    <property type="component" value="Unassembled WGS sequence"/>
</dbReference>
<evidence type="ECO:0000313" key="1">
    <source>
        <dbReference type="EMBL" id="CAD8055315.1"/>
    </source>
</evidence>
<evidence type="ECO:0000313" key="2">
    <source>
        <dbReference type="Proteomes" id="UP000692954"/>
    </source>
</evidence>
<accession>A0A8S1KNK9</accession>
<dbReference type="OrthoDB" id="296718at2759"/>
<name>A0A8S1KNK9_9CILI</name>
<reference evidence="1" key="1">
    <citation type="submission" date="2021-01" db="EMBL/GenBank/DDBJ databases">
        <authorList>
            <consortium name="Genoscope - CEA"/>
            <person name="William W."/>
        </authorList>
    </citation>
    <scope>NUCLEOTIDE SEQUENCE</scope>
</reference>
<sequence>MLNSFKCNNHGLQKQYLCIEQYCSIEDKLICKKCIHDHQHHLIVNNQQSIKMCSEYIQLKKQVHDDLLLISNNIANLRVNLMKELEFMELKIKEVIQQLKMKQQIESTIEKYLQVKNENTLTELEYQFIAQYLGQVSKKDHKDVKLDFDFKIQYEAAQYVESLLQNVQSKMQVLNPYRNIQKIDSKIQINQFMQLLKNEILTVKPNEIIVTTIQVLRNCKLIGFMQPCINGIDQMQEQTLLFTIHQGYNLLEFIYQQQLQLNHNQLNLINNQYFIKITPILLESNKEYTIALQSKTKVHLNQFYKSAIENPYLKFIKVLETDYKQIDQKVEIIINHGQFPILILETIVTK</sequence>
<gene>
    <name evidence="1" type="ORF">PSON_ATCC_30995.1.T0090181</name>
</gene>